<sequence>MSGCGNIEHQFKAVTHSNSKITIDQINQWFTDAKLNKKITPEDTKLCFEKFKAETIDLTSFVKFLQDLSEQKKLPVGELEEKLASCELLTGGGTVANNTVGKKITDAMQSVVEDGHKPSKRTCKRMK</sequence>
<dbReference type="Pfam" id="PF05517">
    <property type="entry name" value="p25-alpha"/>
    <property type="match status" value="1"/>
</dbReference>
<dbReference type="eggNOG" id="KOG4070">
    <property type="taxonomic scope" value="Eukaryota"/>
</dbReference>
<organism evidence="2 3">
    <name type="scientific">Tribolium castaneum</name>
    <name type="common">Red flour beetle</name>
    <dbReference type="NCBI Taxonomy" id="7070"/>
    <lineage>
        <taxon>Eukaryota</taxon>
        <taxon>Metazoa</taxon>
        <taxon>Ecdysozoa</taxon>
        <taxon>Arthropoda</taxon>
        <taxon>Hexapoda</taxon>
        <taxon>Insecta</taxon>
        <taxon>Pterygota</taxon>
        <taxon>Neoptera</taxon>
        <taxon>Endopterygota</taxon>
        <taxon>Coleoptera</taxon>
        <taxon>Polyphaga</taxon>
        <taxon>Cucujiformia</taxon>
        <taxon>Tenebrionidae</taxon>
        <taxon>Tenebrionidae incertae sedis</taxon>
        <taxon>Tribolium</taxon>
    </lineage>
</organism>
<dbReference type="InterPro" id="IPR008907">
    <property type="entry name" value="TPP/p25"/>
</dbReference>
<dbReference type="FunCoup" id="D6WZZ8">
    <property type="interactions" value="6"/>
</dbReference>
<proteinExistence type="inferred from homology"/>
<dbReference type="PhylomeDB" id="D6WZZ8"/>
<dbReference type="SUPFAM" id="SSF47473">
    <property type="entry name" value="EF-hand"/>
    <property type="match status" value="1"/>
</dbReference>
<reference evidence="2 3" key="1">
    <citation type="journal article" date="2008" name="Nature">
        <title>The genome of the model beetle and pest Tribolium castaneum.</title>
        <authorList>
            <consortium name="Tribolium Genome Sequencing Consortium"/>
            <person name="Richards S."/>
            <person name="Gibbs R.A."/>
            <person name="Weinstock G.M."/>
            <person name="Brown S.J."/>
            <person name="Denell R."/>
            <person name="Beeman R.W."/>
            <person name="Gibbs R."/>
            <person name="Beeman R.W."/>
            <person name="Brown S.J."/>
            <person name="Bucher G."/>
            <person name="Friedrich M."/>
            <person name="Grimmelikhuijzen C.J."/>
            <person name="Klingler M."/>
            <person name="Lorenzen M."/>
            <person name="Richards S."/>
            <person name="Roth S."/>
            <person name="Schroder R."/>
            <person name="Tautz D."/>
            <person name="Zdobnov E.M."/>
            <person name="Muzny D."/>
            <person name="Gibbs R.A."/>
            <person name="Weinstock G.M."/>
            <person name="Attaway T."/>
            <person name="Bell S."/>
            <person name="Buhay C.J."/>
            <person name="Chandrabose M.N."/>
            <person name="Chavez D."/>
            <person name="Clerk-Blankenburg K.P."/>
            <person name="Cree A."/>
            <person name="Dao M."/>
            <person name="Davis C."/>
            <person name="Chacko J."/>
            <person name="Dinh H."/>
            <person name="Dugan-Rocha S."/>
            <person name="Fowler G."/>
            <person name="Garner T.T."/>
            <person name="Garnes J."/>
            <person name="Gnirke A."/>
            <person name="Hawes A."/>
            <person name="Hernandez J."/>
            <person name="Hines S."/>
            <person name="Holder M."/>
            <person name="Hume J."/>
            <person name="Jhangiani S.N."/>
            <person name="Joshi V."/>
            <person name="Khan Z.M."/>
            <person name="Jackson L."/>
            <person name="Kovar C."/>
            <person name="Kowis A."/>
            <person name="Lee S."/>
            <person name="Lewis L.R."/>
            <person name="Margolis J."/>
            <person name="Morgan M."/>
            <person name="Nazareth L.V."/>
            <person name="Nguyen N."/>
            <person name="Okwuonu G."/>
            <person name="Parker D."/>
            <person name="Richards S."/>
            <person name="Ruiz S.J."/>
            <person name="Santibanez J."/>
            <person name="Savard J."/>
            <person name="Scherer S.E."/>
            <person name="Schneider B."/>
            <person name="Sodergren E."/>
            <person name="Tautz D."/>
            <person name="Vattahil S."/>
            <person name="Villasana D."/>
            <person name="White C.S."/>
            <person name="Wright R."/>
            <person name="Park Y."/>
            <person name="Beeman R.W."/>
            <person name="Lord J."/>
            <person name="Oppert B."/>
            <person name="Lorenzen M."/>
            <person name="Brown S."/>
            <person name="Wang L."/>
            <person name="Savard J."/>
            <person name="Tautz D."/>
            <person name="Richards S."/>
            <person name="Weinstock G."/>
            <person name="Gibbs R.A."/>
            <person name="Liu Y."/>
            <person name="Worley K."/>
            <person name="Weinstock G."/>
            <person name="Elsik C.G."/>
            <person name="Reese J.T."/>
            <person name="Elhaik E."/>
            <person name="Landan G."/>
            <person name="Graur D."/>
            <person name="Arensburger P."/>
            <person name="Atkinson P."/>
            <person name="Beeman R.W."/>
            <person name="Beidler J."/>
            <person name="Brown S.J."/>
            <person name="Demuth J.P."/>
            <person name="Drury D.W."/>
            <person name="Du Y.Z."/>
            <person name="Fujiwara H."/>
            <person name="Lorenzen M."/>
            <person name="Maselli V."/>
            <person name="Osanai M."/>
            <person name="Park Y."/>
            <person name="Robertson H.M."/>
            <person name="Tu Z."/>
            <person name="Wang J.J."/>
            <person name="Wang S."/>
            <person name="Richards S."/>
            <person name="Song H."/>
            <person name="Zhang L."/>
            <person name="Sodergren E."/>
            <person name="Werner D."/>
            <person name="Stanke M."/>
            <person name="Morgenstern B."/>
            <person name="Solovyev V."/>
            <person name="Kosarev P."/>
            <person name="Brown G."/>
            <person name="Chen H.C."/>
            <person name="Ermolaeva O."/>
            <person name="Hlavina W."/>
            <person name="Kapustin Y."/>
            <person name="Kiryutin B."/>
            <person name="Kitts P."/>
            <person name="Maglott D."/>
            <person name="Pruitt K."/>
            <person name="Sapojnikov V."/>
            <person name="Souvorov A."/>
            <person name="Mackey A.J."/>
            <person name="Waterhouse R.M."/>
            <person name="Wyder S."/>
            <person name="Zdobnov E.M."/>
            <person name="Zdobnov E.M."/>
            <person name="Wyder S."/>
            <person name="Kriventseva E.V."/>
            <person name="Kadowaki T."/>
            <person name="Bork P."/>
            <person name="Aranda M."/>
            <person name="Bao R."/>
            <person name="Beermann A."/>
            <person name="Berns N."/>
            <person name="Bolognesi R."/>
            <person name="Bonneton F."/>
            <person name="Bopp D."/>
            <person name="Brown S.J."/>
            <person name="Bucher G."/>
            <person name="Butts T."/>
            <person name="Chaumot A."/>
            <person name="Denell R.E."/>
            <person name="Ferrier D.E."/>
            <person name="Friedrich M."/>
            <person name="Gordon C.M."/>
            <person name="Jindra M."/>
            <person name="Klingler M."/>
            <person name="Lan Q."/>
            <person name="Lattorff H.M."/>
            <person name="Laudet V."/>
            <person name="von Levetsow C."/>
            <person name="Liu Z."/>
            <person name="Lutz R."/>
            <person name="Lynch J.A."/>
            <person name="da Fonseca R.N."/>
            <person name="Posnien N."/>
            <person name="Reuter R."/>
            <person name="Roth S."/>
            <person name="Savard J."/>
            <person name="Schinko J.B."/>
            <person name="Schmitt C."/>
            <person name="Schoppmeier M."/>
            <person name="Schroder R."/>
            <person name="Shippy T.D."/>
            <person name="Simonnet F."/>
            <person name="Marques-Souza H."/>
            <person name="Tautz D."/>
            <person name="Tomoyasu Y."/>
            <person name="Trauner J."/>
            <person name="Van der Zee M."/>
            <person name="Vervoort M."/>
            <person name="Wittkopp N."/>
            <person name="Wimmer E.A."/>
            <person name="Yang X."/>
            <person name="Jones A.K."/>
            <person name="Sattelle D.B."/>
            <person name="Ebert P.R."/>
            <person name="Nelson D."/>
            <person name="Scott J.G."/>
            <person name="Beeman R.W."/>
            <person name="Muthukrishnan S."/>
            <person name="Kramer K.J."/>
            <person name="Arakane Y."/>
            <person name="Beeman R.W."/>
            <person name="Zhu Q."/>
            <person name="Hogenkamp D."/>
            <person name="Dixit R."/>
            <person name="Oppert B."/>
            <person name="Jiang H."/>
            <person name="Zou Z."/>
            <person name="Marshall J."/>
            <person name="Elpidina E."/>
            <person name="Vinokurov K."/>
            <person name="Oppert C."/>
            <person name="Zou Z."/>
            <person name="Evans J."/>
            <person name="Lu Z."/>
            <person name="Zhao P."/>
            <person name="Sumathipala N."/>
            <person name="Altincicek B."/>
            <person name="Vilcinskas A."/>
            <person name="Williams M."/>
            <person name="Hultmark D."/>
            <person name="Hetru C."/>
            <person name="Jiang H."/>
            <person name="Grimmelikhuijzen C.J."/>
            <person name="Hauser F."/>
            <person name="Cazzamali G."/>
            <person name="Williamson M."/>
            <person name="Park Y."/>
            <person name="Li B."/>
            <person name="Tanaka Y."/>
            <person name="Predel R."/>
            <person name="Neupert S."/>
            <person name="Schachtner J."/>
            <person name="Verleyen P."/>
            <person name="Raible F."/>
            <person name="Bork P."/>
            <person name="Friedrich M."/>
            <person name="Walden K.K."/>
            <person name="Robertson H.M."/>
            <person name="Angeli S."/>
            <person name="Foret S."/>
            <person name="Bucher G."/>
            <person name="Schuetz S."/>
            <person name="Maleszka R."/>
            <person name="Wimmer E.A."/>
            <person name="Beeman R.W."/>
            <person name="Lorenzen M."/>
            <person name="Tomoyasu Y."/>
            <person name="Miller S.C."/>
            <person name="Grossmann D."/>
            <person name="Bucher G."/>
        </authorList>
    </citation>
    <scope>NUCLEOTIDE SEQUENCE [LARGE SCALE GENOMIC DNA]</scope>
    <source>
        <strain evidence="2 3">Georgia GA2</strain>
    </source>
</reference>
<accession>D6WZZ8</accession>
<dbReference type="Proteomes" id="UP000007266">
    <property type="component" value="Linkage group 9"/>
</dbReference>
<dbReference type="HOGENOM" id="CLU_161599_0_0_1"/>
<evidence type="ECO:0000256" key="1">
    <source>
        <dbReference type="ARBA" id="ARBA00010994"/>
    </source>
</evidence>
<dbReference type="AlphaFoldDB" id="D6WZZ8"/>
<dbReference type="InterPro" id="IPR011992">
    <property type="entry name" value="EF-hand-dom_pair"/>
</dbReference>
<reference evidence="2 3" key="2">
    <citation type="journal article" date="2010" name="Nucleic Acids Res.">
        <title>BeetleBase in 2010: revisions to provide comprehensive genomic information for Tribolium castaneum.</title>
        <authorList>
            <person name="Kim H.S."/>
            <person name="Murphy T."/>
            <person name="Xia J."/>
            <person name="Caragea D."/>
            <person name="Park Y."/>
            <person name="Beeman R.W."/>
            <person name="Lorenzen M.D."/>
            <person name="Butcher S."/>
            <person name="Manak J.R."/>
            <person name="Brown S.J."/>
        </authorList>
    </citation>
    <scope>GENOME REANNOTATION</scope>
    <source>
        <strain evidence="2 3">Georgia GA2</strain>
    </source>
</reference>
<dbReference type="Gene3D" id="1.10.238.10">
    <property type="entry name" value="EF-hand"/>
    <property type="match status" value="1"/>
</dbReference>
<keyword evidence="3" id="KW-1185">Reference proteome</keyword>
<comment type="similarity">
    <text evidence="1">Belongs to the TPPP family.</text>
</comment>
<dbReference type="GO" id="GO:0046785">
    <property type="term" value="P:microtubule polymerization"/>
    <property type="evidence" value="ECO:0007669"/>
    <property type="project" value="InterPro"/>
</dbReference>
<dbReference type="EMBL" id="KQ971372">
    <property type="protein sequence ID" value="EFA09619.1"/>
    <property type="molecule type" value="Genomic_DNA"/>
</dbReference>
<evidence type="ECO:0000313" key="3">
    <source>
        <dbReference type="Proteomes" id="UP000007266"/>
    </source>
</evidence>
<protein>
    <submittedName>
        <fullName evidence="2">TPPP family protein CG45057-like Protein</fullName>
    </submittedName>
</protein>
<dbReference type="InParanoid" id="D6WZZ8"/>
<evidence type="ECO:0000313" key="2">
    <source>
        <dbReference type="EMBL" id="EFA09619.1"/>
    </source>
</evidence>
<name>D6WZZ8_TRICA</name>
<gene>
    <name evidence="2" type="primary">AUGUSTUS-3.0.2_11740</name>
    <name evidence="2" type="ORF">TcasGA2_TC011740</name>
</gene>
<dbReference type="GO" id="GO:0015631">
    <property type="term" value="F:tubulin binding"/>
    <property type="evidence" value="ECO:0007669"/>
    <property type="project" value="InterPro"/>
</dbReference>